<dbReference type="OrthoDB" id="5242664at2"/>
<feature type="compositionally biased region" description="Basic and acidic residues" evidence="6">
    <location>
        <begin position="523"/>
        <end position="537"/>
    </location>
</feature>
<feature type="transmembrane region" description="Helical" evidence="7">
    <location>
        <begin position="635"/>
        <end position="655"/>
    </location>
</feature>
<evidence type="ECO:0000256" key="7">
    <source>
        <dbReference type="SAM" id="Phobius"/>
    </source>
</evidence>
<evidence type="ECO:0008006" key="10">
    <source>
        <dbReference type="Google" id="ProtNLM"/>
    </source>
</evidence>
<keyword evidence="3 7" id="KW-0812">Transmembrane</keyword>
<feature type="transmembrane region" description="Helical" evidence="7">
    <location>
        <begin position="185"/>
        <end position="202"/>
    </location>
</feature>
<keyword evidence="2" id="KW-1003">Cell membrane</keyword>
<feature type="transmembrane region" description="Helical" evidence="7">
    <location>
        <begin position="742"/>
        <end position="761"/>
    </location>
</feature>
<feature type="transmembrane region" description="Helical" evidence="7">
    <location>
        <begin position="602"/>
        <end position="620"/>
    </location>
</feature>
<reference evidence="8 9" key="1">
    <citation type="submission" date="2016-10" db="EMBL/GenBank/DDBJ databases">
        <title>Genome sequence of Streptomyces gilvigriseus MUSC 26.</title>
        <authorList>
            <person name="Lee L.-H."/>
            <person name="Ser H.-L."/>
        </authorList>
    </citation>
    <scope>NUCLEOTIDE SEQUENCE [LARGE SCALE GENOMIC DNA]</scope>
    <source>
        <strain evidence="8 9">MUSC 26</strain>
    </source>
</reference>
<proteinExistence type="predicted"/>
<name>A0A1J7CBA7_9ACTN</name>
<feature type="transmembrane region" description="Helical" evidence="7">
    <location>
        <begin position="710"/>
        <end position="730"/>
    </location>
</feature>
<keyword evidence="9" id="KW-1185">Reference proteome</keyword>
<evidence type="ECO:0000313" key="9">
    <source>
        <dbReference type="Proteomes" id="UP000243342"/>
    </source>
</evidence>
<dbReference type="PANTHER" id="PTHR39087">
    <property type="entry name" value="UPF0104 MEMBRANE PROTEIN MJ1595"/>
    <property type="match status" value="1"/>
</dbReference>
<feature type="transmembrane region" description="Helical" evidence="7">
    <location>
        <begin position="82"/>
        <end position="103"/>
    </location>
</feature>
<keyword evidence="5 7" id="KW-0472">Membrane</keyword>
<dbReference type="PANTHER" id="PTHR39087:SF2">
    <property type="entry name" value="UPF0104 MEMBRANE PROTEIN MJ1595"/>
    <property type="match status" value="1"/>
</dbReference>
<dbReference type="GO" id="GO:0005886">
    <property type="term" value="C:plasma membrane"/>
    <property type="evidence" value="ECO:0007669"/>
    <property type="project" value="UniProtKB-SubCell"/>
</dbReference>
<feature type="transmembrane region" description="Helical" evidence="7">
    <location>
        <begin position="874"/>
        <end position="895"/>
    </location>
</feature>
<evidence type="ECO:0000256" key="4">
    <source>
        <dbReference type="ARBA" id="ARBA00022989"/>
    </source>
</evidence>
<feature type="compositionally biased region" description="Acidic residues" evidence="6">
    <location>
        <begin position="275"/>
        <end position="285"/>
    </location>
</feature>
<sequence length="901" mass="96684">MQPRTPGGATGVPLGPSDVSVDEPLLPARVHRPADLIRFVIGLLALALAFFLTSFATATTAGLQSDVQQSEVLRGLTSQSHITTAVIGFASGVALLVVPIAFAVERLVKRDGLRVADGVLAAVLAHGAALAVNLWVRDAAPSSVVSALTYPTAGGGATAAVHGYLAPVLAFMSAVGLSRRPRWRIVLWVVIVLDAATALISFENTAMSLVVTVLLGWAMAFGTLYAVGAPNVRPTGTMLLAGLRRLGFRPTAAYRAPDAPDDTRRYLVACAPDGAEDADDAEDADGGERGEAGQGVAVPDDHALLVNVIDREQQASSFFYRLWRRIQLRVLLPRRSLLSLRQTLEHEALVSYAATAAGVRVPELIATAELGPDAVMLVYRRLDALPLTQVPDEELTDDLLRGIWREVRGLAERRIAHRGLVAESILLTPDGRPWLTNLRNGEIAAGDLVLRMDIAELLCTLALRVGAERSVAAAAAVMGADTVAAAIPVLQPVALSRETRTELKQLNKLFAAERRERAERIAREAKERREKEKEQLRKLRRTASAETTAEAENRIDEEVEAELEAEQEPRDLLSQIRHQVLLLKPAATVEPVRLARIKARTMISFVALAVAAYLLLPSLARIDLTTVFTDADWKWALFAAFCAFMTYIGATMNMVGYVPERVPRIPAFMVQVAASFVKVVLPALVGGAALNTRYLQKNGVRPGLAVASVGASQMSGSVIHMIMLLVLGVVSGTQSSDLPSTGTILIAVAAVLLIALMLVAIPPLRRWMLSRVRPMFVGVLPRMLDIVQRPQKLLTGVGGTMVLTAGFVGCLYTSVYAFGGHIDFVACAVVYLAGNAVGSAVPTPGGIGTVETALIAALVTIGGVPRDVATAAVLLYRLMTFWLPILPGWFCFNWLQRKQML</sequence>
<feature type="transmembrane region" description="Helical" evidence="7">
    <location>
        <begin position="156"/>
        <end position="178"/>
    </location>
</feature>
<evidence type="ECO:0000256" key="1">
    <source>
        <dbReference type="ARBA" id="ARBA00004651"/>
    </source>
</evidence>
<comment type="subcellular location">
    <subcellularLocation>
        <location evidence="1">Cell membrane</location>
        <topology evidence="1">Multi-pass membrane protein</topology>
    </subcellularLocation>
</comment>
<dbReference type="Pfam" id="PF03706">
    <property type="entry name" value="LPG_synthase_TM"/>
    <property type="match status" value="1"/>
</dbReference>
<dbReference type="EMBL" id="MLCF01000069">
    <property type="protein sequence ID" value="OIV36930.1"/>
    <property type="molecule type" value="Genomic_DNA"/>
</dbReference>
<evidence type="ECO:0000256" key="3">
    <source>
        <dbReference type="ARBA" id="ARBA00022692"/>
    </source>
</evidence>
<evidence type="ECO:0000256" key="2">
    <source>
        <dbReference type="ARBA" id="ARBA00022475"/>
    </source>
</evidence>
<dbReference type="NCBIfam" id="TIGR00374">
    <property type="entry name" value="flippase-like domain"/>
    <property type="match status" value="1"/>
</dbReference>
<dbReference type="InterPro" id="IPR022791">
    <property type="entry name" value="L-PG_synthase/AglD"/>
</dbReference>
<evidence type="ECO:0000256" key="5">
    <source>
        <dbReference type="ARBA" id="ARBA00023136"/>
    </source>
</evidence>
<dbReference type="STRING" id="1428644.BIV57_13755"/>
<keyword evidence="4 7" id="KW-1133">Transmembrane helix</keyword>
<feature type="transmembrane region" description="Helical" evidence="7">
    <location>
        <begin position="39"/>
        <end position="62"/>
    </location>
</feature>
<evidence type="ECO:0000313" key="8">
    <source>
        <dbReference type="EMBL" id="OIV36930.1"/>
    </source>
</evidence>
<feature type="transmembrane region" description="Helical" evidence="7">
    <location>
        <begin position="208"/>
        <end position="228"/>
    </location>
</feature>
<organism evidence="8 9">
    <name type="scientific">Mangrovactinospora gilvigrisea</name>
    <dbReference type="NCBI Taxonomy" id="1428644"/>
    <lineage>
        <taxon>Bacteria</taxon>
        <taxon>Bacillati</taxon>
        <taxon>Actinomycetota</taxon>
        <taxon>Actinomycetes</taxon>
        <taxon>Kitasatosporales</taxon>
        <taxon>Streptomycetaceae</taxon>
        <taxon>Mangrovactinospora</taxon>
    </lineage>
</organism>
<evidence type="ECO:0000256" key="6">
    <source>
        <dbReference type="SAM" id="MobiDB-lite"/>
    </source>
</evidence>
<dbReference type="InterPro" id="IPR011009">
    <property type="entry name" value="Kinase-like_dom_sf"/>
</dbReference>
<feature type="region of interest" description="Disordered" evidence="6">
    <location>
        <begin position="523"/>
        <end position="555"/>
    </location>
</feature>
<dbReference type="AlphaFoldDB" id="A0A1J7CBA7"/>
<feature type="transmembrane region" description="Helical" evidence="7">
    <location>
        <begin position="793"/>
        <end position="815"/>
    </location>
</feature>
<protein>
    <recommendedName>
        <fullName evidence="10">TIGR00374 family protein</fullName>
    </recommendedName>
</protein>
<gene>
    <name evidence="8" type="ORF">BIV57_13755</name>
</gene>
<feature type="region of interest" description="Disordered" evidence="6">
    <location>
        <begin position="275"/>
        <end position="295"/>
    </location>
</feature>
<accession>A0A1J7CBA7</accession>
<dbReference type="Proteomes" id="UP000243342">
    <property type="component" value="Unassembled WGS sequence"/>
</dbReference>
<comment type="caution">
    <text evidence="8">The sequence shown here is derived from an EMBL/GenBank/DDBJ whole genome shotgun (WGS) entry which is preliminary data.</text>
</comment>
<feature type="transmembrane region" description="Helical" evidence="7">
    <location>
        <begin position="115"/>
        <end position="136"/>
    </location>
</feature>
<dbReference type="SUPFAM" id="SSF56112">
    <property type="entry name" value="Protein kinase-like (PK-like)"/>
    <property type="match status" value="1"/>
</dbReference>
<feature type="transmembrane region" description="Helical" evidence="7">
    <location>
        <begin position="667"/>
        <end position="690"/>
    </location>
</feature>